<dbReference type="InterPro" id="IPR005119">
    <property type="entry name" value="LysR_subst-bd"/>
</dbReference>
<dbReference type="InterPro" id="IPR000847">
    <property type="entry name" value="LysR_HTH_N"/>
</dbReference>
<dbReference type="EMBL" id="CP146256">
    <property type="protein sequence ID" value="XAH73070.1"/>
    <property type="molecule type" value="Genomic_DNA"/>
</dbReference>
<evidence type="ECO:0000256" key="4">
    <source>
        <dbReference type="ARBA" id="ARBA00023163"/>
    </source>
</evidence>
<sequence>MTNNLEYYKVFYYAAKLGSLTMAAEALAISQPAVSQSLKQLESIIGAKLFVRVAKGVKLTSEGALLYSYVAKGYEQIELGEKKVVQMLNLELGEMRIGASDMTLRFFLLPYLEKFHEQYPGIKVTVTNAPTPETLYYLQEGKIDFGVVSTPFEAVPGIQAIRVKEIEDIFIAGRKFIQYKNKMLDLKDLEKLPIISLEKRTSTRSYMDGFLEKNGVVMNPEFELATSDMIVQFTLRNLGVGSIMREFAAEYLESGKLFALRFNKIIPKRHFCVVTDTGSQLSAAARNLLQIIYSDIDT</sequence>
<dbReference type="InterPro" id="IPR036388">
    <property type="entry name" value="WH-like_DNA-bd_sf"/>
</dbReference>
<keyword evidence="7" id="KW-1185">Reference proteome</keyword>
<evidence type="ECO:0000256" key="2">
    <source>
        <dbReference type="ARBA" id="ARBA00023015"/>
    </source>
</evidence>
<accession>A0ABZ3EU81</accession>
<gene>
    <name evidence="6" type="ORF">V6984_16390</name>
</gene>
<dbReference type="PRINTS" id="PR00039">
    <property type="entry name" value="HTHLYSR"/>
</dbReference>
<dbReference type="PANTHER" id="PTHR30126">
    <property type="entry name" value="HTH-TYPE TRANSCRIPTIONAL REGULATOR"/>
    <property type="match status" value="1"/>
</dbReference>
<dbReference type="CDD" id="cd05466">
    <property type="entry name" value="PBP2_LTTR_substrate"/>
    <property type="match status" value="1"/>
</dbReference>
<evidence type="ECO:0000256" key="3">
    <source>
        <dbReference type="ARBA" id="ARBA00023125"/>
    </source>
</evidence>
<keyword evidence="2" id="KW-0805">Transcription regulation</keyword>
<evidence type="ECO:0000313" key="6">
    <source>
        <dbReference type="EMBL" id="XAH73070.1"/>
    </source>
</evidence>
<dbReference type="PROSITE" id="PS50931">
    <property type="entry name" value="HTH_LYSR"/>
    <property type="match status" value="1"/>
</dbReference>
<evidence type="ECO:0000256" key="1">
    <source>
        <dbReference type="ARBA" id="ARBA00009437"/>
    </source>
</evidence>
<keyword evidence="3" id="KW-0238">DNA-binding</keyword>
<dbReference type="InterPro" id="IPR036390">
    <property type="entry name" value="WH_DNA-bd_sf"/>
</dbReference>
<dbReference type="Pfam" id="PF00126">
    <property type="entry name" value="HTH_1"/>
    <property type="match status" value="1"/>
</dbReference>
<feature type="domain" description="HTH lysR-type" evidence="5">
    <location>
        <begin position="9"/>
        <end position="60"/>
    </location>
</feature>
<dbReference type="SUPFAM" id="SSF53850">
    <property type="entry name" value="Periplasmic binding protein-like II"/>
    <property type="match status" value="1"/>
</dbReference>
<dbReference type="Pfam" id="PF03466">
    <property type="entry name" value="LysR_substrate"/>
    <property type="match status" value="1"/>
</dbReference>
<reference evidence="6 7" key="1">
    <citation type="submission" date="2024-02" db="EMBL/GenBank/DDBJ databases">
        <title>Bacterial strain from lacustrine sediment.</title>
        <authorList>
            <person name="Petit C."/>
            <person name="Fadhlaoui K."/>
        </authorList>
    </citation>
    <scope>NUCLEOTIDE SEQUENCE [LARGE SCALE GENOMIC DNA]</scope>
    <source>
        <strain evidence="6 7">IPX-CK</strain>
    </source>
</reference>
<dbReference type="PANTHER" id="PTHR30126:SF64">
    <property type="entry name" value="HTH-TYPE TRANSCRIPTIONAL REGULATOR CITR"/>
    <property type="match status" value="1"/>
</dbReference>
<dbReference type="SUPFAM" id="SSF46785">
    <property type="entry name" value="Winged helix' DNA-binding domain"/>
    <property type="match status" value="1"/>
</dbReference>
<evidence type="ECO:0000259" key="5">
    <source>
        <dbReference type="PROSITE" id="PS50931"/>
    </source>
</evidence>
<dbReference type="Gene3D" id="3.40.190.290">
    <property type="match status" value="1"/>
</dbReference>
<dbReference type="Gene3D" id="1.10.10.10">
    <property type="entry name" value="Winged helix-like DNA-binding domain superfamily/Winged helix DNA-binding domain"/>
    <property type="match status" value="1"/>
</dbReference>
<comment type="similarity">
    <text evidence="1">Belongs to the LysR transcriptional regulatory family.</text>
</comment>
<name>A0ABZ3EU81_9FIRM</name>
<protein>
    <submittedName>
        <fullName evidence="6">LysR family transcriptional regulator</fullName>
    </submittedName>
</protein>
<organism evidence="6 7">
    <name type="scientific">Kineothrix sedimenti</name>
    <dbReference type="NCBI Taxonomy" id="3123317"/>
    <lineage>
        <taxon>Bacteria</taxon>
        <taxon>Bacillati</taxon>
        <taxon>Bacillota</taxon>
        <taxon>Clostridia</taxon>
        <taxon>Lachnospirales</taxon>
        <taxon>Lachnospiraceae</taxon>
        <taxon>Kineothrix</taxon>
    </lineage>
</organism>
<dbReference type="Proteomes" id="UP001451571">
    <property type="component" value="Chromosome"/>
</dbReference>
<proteinExistence type="inferred from homology"/>
<evidence type="ECO:0000313" key="7">
    <source>
        <dbReference type="Proteomes" id="UP001451571"/>
    </source>
</evidence>
<keyword evidence="4" id="KW-0804">Transcription</keyword>
<dbReference type="RefSeq" id="WP_342756678.1">
    <property type="nucleotide sequence ID" value="NZ_CP146256.1"/>
</dbReference>